<comment type="caution">
    <text evidence="2">The sequence shown here is derived from an EMBL/GenBank/DDBJ whole genome shotgun (WGS) entry which is preliminary data.</text>
</comment>
<organism evidence="2 3">
    <name type="scientific">Sphingobacterium phlebotomi</name>
    <dbReference type="NCBI Taxonomy" id="2605433"/>
    <lineage>
        <taxon>Bacteria</taxon>
        <taxon>Pseudomonadati</taxon>
        <taxon>Bacteroidota</taxon>
        <taxon>Sphingobacteriia</taxon>
        <taxon>Sphingobacteriales</taxon>
        <taxon>Sphingobacteriaceae</taxon>
        <taxon>Sphingobacterium</taxon>
    </lineage>
</organism>
<feature type="transmembrane region" description="Helical" evidence="1">
    <location>
        <begin position="53"/>
        <end position="73"/>
    </location>
</feature>
<feature type="transmembrane region" description="Helical" evidence="1">
    <location>
        <begin position="85"/>
        <end position="101"/>
    </location>
</feature>
<evidence type="ECO:0000256" key="1">
    <source>
        <dbReference type="SAM" id="Phobius"/>
    </source>
</evidence>
<gene>
    <name evidence="2" type="ORF">FXV77_10605</name>
</gene>
<evidence type="ECO:0000313" key="2">
    <source>
        <dbReference type="EMBL" id="TYR36350.1"/>
    </source>
</evidence>
<keyword evidence="1" id="KW-0812">Transmembrane</keyword>
<feature type="transmembrane region" description="Helical" evidence="1">
    <location>
        <begin position="134"/>
        <end position="153"/>
    </location>
</feature>
<evidence type="ECO:0008006" key="4">
    <source>
        <dbReference type="Google" id="ProtNLM"/>
    </source>
</evidence>
<dbReference type="Proteomes" id="UP000322362">
    <property type="component" value="Unassembled WGS sequence"/>
</dbReference>
<feature type="transmembrane region" description="Helical" evidence="1">
    <location>
        <begin position="107"/>
        <end position="127"/>
    </location>
</feature>
<dbReference type="RefSeq" id="WP_148919201.1">
    <property type="nucleotide sequence ID" value="NZ_VTAV01000005.1"/>
</dbReference>
<reference evidence="2 3" key="1">
    <citation type="submission" date="2019-08" db="EMBL/GenBank/DDBJ databases">
        <title>Phlebobacter frassis gen. nov. sp. nov., a new member of family Sphingobacteriaceae isolated from sand fly rearing media.</title>
        <authorList>
            <person name="Kakumanu M.L."/>
            <person name="Marayati B.F."/>
            <person name="Wada-Katsumata A."/>
            <person name="Wasserberg G."/>
            <person name="Schal C."/>
            <person name="Apperson C.S."/>
            <person name="Ponnusamy L."/>
        </authorList>
    </citation>
    <scope>NUCLEOTIDE SEQUENCE [LARGE SCALE GENOMIC DNA]</scope>
    <source>
        <strain evidence="2 3">SSI9</strain>
    </source>
</reference>
<feature type="transmembrane region" description="Helical" evidence="1">
    <location>
        <begin position="26"/>
        <end position="47"/>
    </location>
</feature>
<keyword evidence="3" id="KW-1185">Reference proteome</keyword>
<dbReference type="EMBL" id="VTAV01000005">
    <property type="protein sequence ID" value="TYR36350.1"/>
    <property type="molecule type" value="Genomic_DNA"/>
</dbReference>
<proteinExistence type="predicted"/>
<name>A0A5D4HC10_9SPHI</name>
<protein>
    <recommendedName>
        <fullName evidence="4">Prepilin type IV endopeptidase peptidase domain-containing protein</fullName>
    </recommendedName>
</protein>
<sequence>MIWFVIAMIGACGIALEDFKWRMVHIWWYLVLSVGLGGLSIALKGTMDTLSMVIWNVGFILLLLLILTVYLSLKERKLVFLFDRYLGWGDVFFFVCVALYLDLATYITFLIISLIAALIIAPVIFKWQGKDKHIPLAGIQAICLMLYLPMVHFDLFPLKLTING</sequence>
<keyword evidence="1" id="KW-0472">Membrane</keyword>
<accession>A0A5D4HC10</accession>
<evidence type="ECO:0000313" key="3">
    <source>
        <dbReference type="Proteomes" id="UP000322362"/>
    </source>
</evidence>
<keyword evidence="1" id="KW-1133">Transmembrane helix</keyword>
<dbReference type="AlphaFoldDB" id="A0A5D4HC10"/>